<keyword evidence="2" id="KW-1185">Reference proteome</keyword>
<dbReference type="Proteomes" id="UP000252387">
    <property type="component" value="Unassembled WGS sequence"/>
</dbReference>
<dbReference type="AlphaFoldDB" id="A0A368KBB8"/>
<evidence type="ECO:0000313" key="2">
    <source>
        <dbReference type="Proteomes" id="UP000252387"/>
    </source>
</evidence>
<gene>
    <name evidence="1" type="ORF">DEO45_12100</name>
</gene>
<organism evidence="1 2">
    <name type="scientific">Rhodanobacter denitrificans</name>
    <dbReference type="NCBI Taxonomy" id="666685"/>
    <lineage>
        <taxon>Bacteria</taxon>
        <taxon>Pseudomonadati</taxon>
        <taxon>Pseudomonadota</taxon>
        <taxon>Gammaproteobacteria</taxon>
        <taxon>Lysobacterales</taxon>
        <taxon>Rhodanobacteraceae</taxon>
        <taxon>Rhodanobacter</taxon>
    </lineage>
</organism>
<evidence type="ECO:0000313" key="1">
    <source>
        <dbReference type="EMBL" id="RCS29239.1"/>
    </source>
</evidence>
<dbReference type="EMBL" id="QFWQ01000007">
    <property type="protein sequence ID" value="RCS29239.1"/>
    <property type="molecule type" value="Genomic_DNA"/>
</dbReference>
<dbReference type="InterPro" id="IPR021834">
    <property type="entry name" value="DUF3426"/>
</dbReference>
<comment type="caution">
    <text evidence="1">The sequence shown here is derived from an EMBL/GenBank/DDBJ whole genome shotgun (WGS) entry which is preliminary data.</text>
</comment>
<protein>
    <submittedName>
        <fullName evidence="1">DUF3426 domain-containing protein</fullName>
    </submittedName>
</protein>
<dbReference type="Pfam" id="PF11906">
    <property type="entry name" value="DUF3426"/>
    <property type="match status" value="1"/>
</dbReference>
<name>A0A368KBB8_9GAMM</name>
<dbReference type="NCBIfam" id="TIGR02098">
    <property type="entry name" value="MJ0042_CXXC"/>
    <property type="match status" value="1"/>
</dbReference>
<reference evidence="1 2" key="1">
    <citation type="submission" date="2018-05" db="EMBL/GenBank/DDBJ databases">
        <title>Draft genome sequence of Rhodanobacter denitrificans Yn1 isolated from gold copper mine.</title>
        <authorList>
            <person name="Yang N."/>
            <person name="Mazhar H.S."/>
            <person name="Rensing C."/>
        </authorList>
    </citation>
    <scope>NUCLEOTIDE SEQUENCE [LARGE SCALE GENOMIC DNA]</scope>
    <source>
        <strain evidence="1 2">Yn1</strain>
    </source>
</reference>
<dbReference type="OrthoDB" id="6717714at2"/>
<accession>A0A368KBB8</accession>
<proteinExistence type="predicted"/>
<dbReference type="RefSeq" id="WP_114344009.1">
    <property type="nucleotide sequence ID" value="NZ_QFWQ01000007.1"/>
</dbReference>
<sequence>MYTQCPECLSVFSLDAQTLAKAHGHAVCGHCHASFDSLATLTAQLPPEPFVELPVNEPAFEPPCLDLVVYRPRSEPPVVVVGDNAARAGAAAIEDFSQLVFAPRFAREPQARASGRSGRRTRHRHGALSAERRWPWVLACLTLALLLGAQLAWAKRDELVRNPLTGDWLRSSCALLACRLPLVAAPQQLHLLASNVQAHPSVAGALMISASVRNDAAFAQPYPVLTITLSDAQGQRIAMRRLQPHEYLDDEATLQRGLAPGAAAVLLLEVEDPGDKAVGFELGFE</sequence>
<dbReference type="InterPro" id="IPR011723">
    <property type="entry name" value="Znf/thioredoxin_put"/>
</dbReference>